<comment type="caution">
    <text evidence="1">The sequence shown here is derived from an EMBL/GenBank/DDBJ whole genome shotgun (WGS) entry which is preliminary data.</text>
</comment>
<dbReference type="Gene3D" id="3.80.10.10">
    <property type="entry name" value="Ribonuclease Inhibitor"/>
    <property type="match status" value="1"/>
</dbReference>
<keyword evidence="2" id="KW-1185">Reference proteome</keyword>
<dbReference type="AlphaFoldDB" id="A0A9P7VJ87"/>
<organism evidence="1 2">
    <name type="scientific">Guyanagaster necrorhizus</name>
    <dbReference type="NCBI Taxonomy" id="856835"/>
    <lineage>
        <taxon>Eukaryota</taxon>
        <taxon>Fungi</taxon>
        <taxon>Dikarya</taxon>
        <taxon>Basidiomycota</taxon>
        <taxon>Agaricomycotina</taxon>
        <taxon>Agaricomycetes</taxon>
        <taxon>Agaricomycetidae</taxon>
        <taxon>Agaricales</taxon>
        <taxon>Marasmiineae</taxon>
        <taxon>Physalacriaceae</taxon>
        <taxon>Guyanagaster</taxon>
    </lineage>
</organism>
<proteinExistence type="predicted"/>
<dbReference type="GeneID" id="66099995"/>
<dbReference type="EMBL" id="MU250554">
    <property type="protein sequence ID" value="KAG7442138.1"/>
    <property type="molecule type" value="Genomic_DNA"/>
</dbReference>
<gene>
    <name evidence="1" type="ORF">BT62DRAFT_1010913</name>
</gene>
<dbReference type="Proteomes" id="UP000812287">
    <property type="component" value="Unassembled WGS sequence"/>
</dbReference>
<protein>
    <submittedName>
        <fullName evidence="1">Uncharacterized protein</fullName>
    </submittedName>
</protein>
<evidence type="ECO:0000313" key="1">
    <source>
        <dbReference type="EMBL" id="KAG7442138.1"/>
    </source>
</evidence>
<name>A0A9P7VJ87_9AGAR</name>
<dbReference type="RefSeq" id="XP_043035638.1">
    <property type="nucleotide sequence ID" value="XM_043177708.1"/>
</dbReference>
<dbReference type="InterPro" id="IPR032675">
    <property type="entry name" value="LRR_dom_sf"/>
</dbReference>
<dbReference type="SUPFAM" id="SSF52047">
    <property type="entry name" value="RNI-like"/>
    <property type="match status" value="1"/>
</dbReference>
<reference evidence="1" key="1">
    <citation type="submission" date="2020-11" db="EMBL/GenBank/DDBJ databases">
        <title>Adaptations for nitrogen fixation in a non-lichenized fungal sporocarp promotes dispersal by wood-feeding termites.</title>
        <authorList>
            <consortium name="DOE Joint Genome Institute"/>
            <person name="Koch R.A."/>
            <person name="Yoon G."/>
            <person name="Arayal U."/>
            <person name="Lail K."/>
            <person name="Amirebrahimi M."/>
            <person name="Labutti K."/>
            <person name="Lipzen A."/>
            <person name="Riley R."/>
            <person name="Barry K."/>
            <person name="Henrissat B."/>
            <person name="Grigoriev I.V."/>
            <person name="Herr J.R."/>
            <person name="Aime M.C."/>
        </authorList>
    </citation>
    <scope>NUCLEOTIDE SEQUENCE</scope>
    <source>
        <strain evidence="1">MCA 3950</strain>
    </source>
</reference>
<sequence>MDLITSPCCSFLRSIHTLIIQELEQLNDDNGFNMIILACNLANLSLLETPSTTTSSIFPNLKKLCIDSTIFPLISEENWANFLLFLSSLTGMTHLAFESCYFPTLDHVIRILSSCRLLESVSLDYNQCEESLPPEEMTPSYLGGLPASLSSLLFTVGYEDSLILQIIPIAGPSLKHLSISLNLPSITDNEAASFSRNTNLEYSTNLETIIFPFVPISNDFGIVVSCTRHIPDILRKVTSSSINEITLAVCILSATDFNNLDWESIIETLSRENYRNLERFSVLQVMKDIEDESKKCIAKELKPVMNKNPSLEIVVSRRPSQFMEARFGW</sequence>
<evidence type="ECO:0000313" key="2">
    <source>
        <dbReference type="Proteomes" id="UP000812287"/>
    </source>
</evidence>
<dbReference type="OrthoDB" id="2977329at2759"/>
<accession>A0A9P7VJ87</accession>